<proteinExistence type="predicted"/>
<dbReference type="EMBL" id="JAIRBM010000022">
    <property type="protein sequence ID" value="MBZ6078784.1"/>
    <property type="molecule type" value="Genomic_DNA"/>
</dbReference>
<dbReference type="RefSeq" id="WP_224315533.1">
    <property type="nucleotide sequence ID" value="NZ_JAIRBM010000022.1"/>
</dbReference>
<organism evidence="3 4">
    <name type="scientific">Microvirga puerhi</name>
    <dbReference type="NCBI Taxonomy" id="2876078"/>
    <lineage>
        <taxon>Bacteria</taxon>
        <taxon>Pseudomonadati</taxon>
        <taxon>Pseudomonadota</taxon>
        <taxon>Alphaproteobacteria</taxon>
        <taxon>Hyphomicrobiales</taxon>
        <taxon>Methylobacteriaceae</taxon>
        <taxon>Microvirga</taxon>
    </lineage>
</organism>
<name>A0ABS7VT95_9HYPH</name>
<gene>
    <name evidence="3" type="ORF">K9B37_21220</name>
</gene>
<dbReference type="Proteomes" id="UP000704176">
    <property type="component" value="Unassembled WGS sequence"/>
</dbReference>
<protein>
    <submittedName>
        <fullName evidence="3">Uncharacterized protein</fullName>
    </submittedName>
</protein>
<accession>A0ABS7VT95</accession>
<feature type="chain" id="PRO_5046745381" evidence="2">
    <location>
        <begin position="24"/>
        <end position="116"/>
    </location>
</feature>
<evidence type="ECO:0000313" key="3">
    <source>
        <dbReference type="EMBL" id="MBZ6078784.1"/>
    </source>
</evidence>
<evidence type="ECO:0000256" key="2">
    <source>
        <dbReference type="SAM" id="SignalP"/>
    </source>
</evidence>
<comment type="caution">
    <text evidence="3">The sequence shown here is derived from an EMBL/GenBank/DDBJ whole genome shotgun (WGS) entry which is preliminary data.</text>
</comment>
<evidence type="ECO:0000313" key="4">
    <source>
        <dbReference type="Proteomes" id="UP000704176"/>
    </source>
</evidence>
<evidence type="ECO:0000256" key="1">
    <source>
        <dbReference type="SAM" id="MobiDB-lite"/>
    </source>
</evidence>
<feature type="signal peptide" evidence="2">
    <location>
        <begin position="1"/>
        <end position="23"/>
    </location>
</feature>
<reference evidence="3 4" key="1">
    <citation type="submission" date="2021-09" db="EMBL/GenBank/DDBJ databases">
        <title>The complete genome sequence of a new microorganism.</title>
        <authorList>
            <person name="Zi Z."/>
        </authorList>
    </citation>
    <scope>NUCLEOTIDE SEQUENCE [LARGE SCALE GENOMIC DNA]</scope>
    <source>
        <strain evidence="3 4">WGZ8</strain>
    </source>
</reference>
<sequence>MNVVRISVLTSTAFILSTLSSFAGPCATAIDRVQAQLDARIDATAGVGPAARESSGALLHHQPTPGSIAGAEQKLGEGKSLEVAVASLSRAREADKAGNKEACDQALAEAQRAIAP</sequence>
<keyword evidence="2" id="KW-0732">Signal</keyword>
<feature type="region of interest" description="Disordered" evidence="1">
    <location>
        <begin position="52"/>
        <end position="71"/>
    </location>
</feature>
<keyword evidence="4" id="KW-1185">Reference proteome</keyword>